<name>A0A431UAR3_9BACI</name>
<dbReference type="InterPro" id="IPR037185">
    <property type="entry name" value="EmrE-like"/>
</dbReference>
<feature type="transmembrane region" description="Helical" evidence="3">
    <location>
        <begin position="207"/>
        <end position="225"/>
    </location>
</feature>
<reference evidence="5 6" key="1">
    <citation type="submission" date="2018-12" db="EMBL/GenBank/DDBJ databases">
        <authorList>
            <person name="Yu L."/>
        </authorList>
    </citation>
    <scope>NUCLEOTIDE SEQUENCE [LARGE SCALE GENOMIC DNA]</scope>
    <source>
        <strain evidence="5 6">S5H2222</strain>
    </source>
</reference>
<comment type="subcellular location">
    <subcellularLocation>
        <location evidence="1">Endomembrane system</location>
        <topology evidence="1">Multi-pass membrane protein</topology>
    </subcellularLocation>
</comment>
<feature type="transmembrane region" description="Helical" evidence="3">
    <location>
        <begin position="30"/>
        <end position="54"/>
    </location>
</feature>
<protein>
    <submittedName>
        <fullName evidence="5">EamA family transporter</fullName>
    </submittedName>
</protein>
<feature type="transmembrane region" description="Helical" evidence="3">
    <location>
        <begin position="263"/>
        <end position="281"/>
    </location>
</feature>
<feature type="domain" description="EamA" evidence="4">
    <location>
        <begin position="5"/>
        <end position="136"/>
    </location>
</feature>
<feature type="transmembrane region" description="Helical" evidence="3">
    <location>
        <begin position="91"/>
        <end position="113"/>
    </location>
</feature>
<organism evidence="5 6">
    <name type="scientific">Lysinibacillus telephonicus</name>
    <dbReference type="NCBI Taxonomy" id="1714840"/>
    <lineage>
        <taxon>Bacteria</taxon>
        <taxon>Bacillati</taxon>
        <taxon>Bacillota</taxon>
        <taxon>Bacilli</taxon>
        <taxon>Bacillales</taxon>
        <taxon>Bacillaceae</taxon>
        <taxon>Lysinibacillus</taxon>
    </lineage>
</organism>
<dbReference type="SUPFAM" id="SSF103481">
    <property type="entry name" value="Multidrug resistance efflux transporter EmrE"/>
    <property type="match status" value="2"/>
</dbReference>
<dbReference type="Pfam" id="PF00892">
    <property type="entry name" value="EamA"/>
    <property type="match status" value="2"/>
</dbReference>
<dbReference type="EMBL" id="RXNR01000144">
    <property type="protein sequence ID" value="RTQ85964.1"/>
    <property type="molecule type" value="Genomic_DNA"/>
</dbReference>
<evidence type="ECO:0000256" key="3">
    <source>
        <dbReference type="SAM" id="Phobius"/>
    </source>
</evidence>
<accession>A0A431UAR3</accession>
<keyword evidence="3" id="KW-0472">Membrane</keyword>
<dbReference type="AlphaFoldDB" id="A0A431UAR3"/>
<dbReference type="Gene3D" id="1.10.3730.20">
    <property type="match status" value="1"/>
</dbReference>
<evidence type="ECO:0000256" key="1">
    <source>
        <dbReference type="ARBA" id="ARBA00004127"/>
    </source>
</evidence>
<evidence type="ECO:0000256" key="2">
    <source>
        <dbReference type="ARBA" id="ARBA00007362"/>
    </source>
</evidence>
<keyword evidence="3" id="KW-1133">Transmembrane helix</keyword>
<feature type="transmembrane region" description="Helical" evidence="3">
    <location>
        <begin position="175"/>
        <end position="195"/>
    </location>
</feature>
<feature type="transmembrane region" description="Helical" evidence="3">
    <location>
        <begin position="66"/>
        <end position="85"/>
    </location>
</feature>
<dbReference type="Proteomes" id="UP000276349">
    <property type="component" value="Unassembled WGS sequence"/>
</dbReference>
<dbReference type="InterPro" id="IPR000620">
    <property type="entry name" value="EamA_dom"/>
</dbReference>
<proteinExistence type="inferred from homology"/>
<keyword evidence="3" id="KW-0812">Transmembrane</keyword>
<feature type="transmembrane region" description="Helical" evidence="3">
    <location>
        <begin position="237"/>
        <end position="257"/>
    </location>
</feature>
<evidence type="ECO:0000313" key="5">
    <source>
        <dbReference type="EMBL" id="RTQ85964.1"/>
    </source>
</evidence>
<keyword evidence="6" id="KW-1185">Reference proteome</keyword>
<feature type="domain" description="EamA" evidence="4">
    <location>
        <begin position="147"/>
        <end position="279"/>
    </location>
</feature>
<gene>
    <name evidence="5" type="ORF">EKG35_20495</name>
</gene>
<feature type="transmembrane region" description="Helical" evidence="3">
    <location>
        <begin position="143"/>
        <end position="163"/>
    </location>
</feature>
<dbReference type="OrthoDB" id="9787117at2"/>
<dbReference type="PANTHER" id="PTHR22911">
    <property type="entry name" value="ACYL-MALONYL CONDENSING ENZYME-RELATED"/>
    <property type="match status" value="1"/>
</dbReference>
<evidence type="ECO:0000313" key="6">
    <source>
        <dbReference type="Proteomes" id="UP000276349"/>
    </source>
</evidence>
<dbReference type="PANTHER" id="PTHR22911:SF79">
    <property type="entry name" value="MOBA-LIKE NTP TRANSFERASE DOMAIN-CONTAINING PROTEIN"/>
    <property type="match status" value="1"/>
</dbReference>
<sequence length="295" mass="31649">MNLLPYIFVLLAAMLWGTVGTTQTFLQEGVSSVAVAAVRSAIGGGVLLIAAFAMRKISFKNWSWKWTILAALTIALFQSLFFTSVRFTGVAIGTVVTIGSSPVFSGIVEWLFWKRKPNRIWGIATALAIIGCILLFVNRGEATVHPIGILLALSAGLMFAFYTNCSKQLTEREETLPAVAMTFTICALILLPFSGNGVSWVFTGQNFAPMVFMGLAATSLAYIFFLSGLEKITSSSAVTLSLAEPLTAALLGVFFIGEYLSTTSWIGVAMLLGGIIVLTVGSRKTIDENISTNDE</sequence>
<comment type="caution">
    <text evidence="5">The sequence shown here is derived from an EMBL/GenBank/DDBJ whole genome shotgun (WGS) entry which is preliminary data.</text>
</comment>
<evidence type="ECO:0000259" key="4">
    <source>
        <dbReference type="Pfam" id="PF00892"/>
    </source>
</evidence>
<dbReference type="GO" id="GO:0016020">
    <property type="term" value="C:membrane"/>
    <property type="evidence" value="ECO:0007669"/>
    <property type="project" value="InterPro"/>
</dbReference>
<feature type="transmembrane region" description="Helical" evidence="3">
    <location>
        <begin position="120"/>
        <end position="137"/>
    </location>
</feature>
<comment type="similarity">
    <text evidence="2">Belongs to the EamA transporter family.</text>
</comment>